<dbReference type="KEGG" id="naci:NUH88_13605"/>
<dbReference type="PANTHER" id="PTHR42943">
    <property type="entry name" value="GLUTATHIONE S-TRANSFERASE KAPPA"/>
    <property type="match status" value="1"/>
</dbReference>
<keyword evidence="1 4" id="KW-0413">Isomerase</keyword>
<dbReference type="EMBL" id="CP102480">
    <property type="protein sequence ID" value="UUX48448.1"/>
    <property type="molecule type" value="Genomic_DNA"/>
</dbReference>
<dbReference type="GO" id="GO:0004602">
    <property type="term" value="F:glutathione peroxidase activity"/>
    <property type="evidence" value="ECO:0007669"/>
    <property type="project" value="TreeGrafter"/>
</dbReference>
<proteinExistence type="inferred from homology"/>
<evidence type="ECO:0000313" key="4">
    <source>
        <dbReference type="EMBL" id="UUX48448.1"/>
    </source>
</evidence>
<dbReference type="AlphaFoldDB" id="A0A9J7ALV0"/>
<dbReference type="InterPro" id="IPR001853">
    <property type="entry name" value="DSBA-like_thioredoxin_dom"/>
</dbReference>
<evidence type="ECO:0000256" key="1">
    <source>
        <dbReference type="PIRNR" id="PIRNR006386"/>
    </source>
</evidence>
<accession>A0A9J7ALV0</accession>
<sequence length="199" mass="21970">MTVTVDYFMTTSSPWSYLGARRFMEITRKVGAEVNVYAVDFGAVFAQSGGLPLPKRAPQRRAYRLVELARWKKRLGLPLVIEPENFPAKTPLSAHLVTATRIAGGDALRLSTLILEALWEQDRSIDDPEVLADCCRKAGLDAASLLKAAESEETRAAFAEDTEHAKHSGVFGAPSYIIDEELFWGQDRLDFVAEKLGAV</sequence>
<evidence type="ECO:0000259" key="3">
    <source>
        <dbReference type="Pfam" id="PF01323"/>
    </source>
</evidence>
<dbReference type="SUPFAM" id="SSF52833">
    <property type="entry name" value="Thioredoxin-like"/>
    <property type="match status" value="1"/>
</dbReference>
<dbReference type="InterPro" id="IPR014440">
    <property type="entry name" value="HCCAis_GSTk"/>
</dbReference>
<dbReference type="CDD" id="cd03022">
    <property type="entry name" value="DsbA_HCCA_Iso"/>
    <property type="match status" value="1"/>
</dbReference>
<dbReference type="GO" id="GO:0006749">
    <property type="term" value="P:glutathione metabolic process"/>
    <property type="evidence" value="ECO:0007669"/>
    <property type="project" value="TreeGrafter"/>
</dbReference>
<reference evidence="4" key="1">
    <citation type="submission" date="2022-08" db="EMBL/GenBank/DDBJ databases">
        <title>Nisaea acidiphila sp. nov., isolated from a marine algal debris and emended description of the genus Nisaea Urios et al. 2008.</title>
        <authorList>
            <person name="Kwon K."/>
        </authorList>
    </citation>
    <scope>NUCLEOTIDE SEQUENCE</scope>
    <source>
        <strain evidence="4">MEBiC11861</strain>
    </source>
</reference>
<dbReference type="Proteomes" id="UP001060336">
    <property type="component" value="Chromosome"/>
</dbReference>
<comment type="similarity">
    <text evidence="1">Belongs to the GST superfamily. NadH family.</text>
</comment>
<dbReference type="EC" id="5.99.1.4" evidence="1"/>
<dbReference type="InterPro" id="IPR044087">
    <property type="entry name" value="NahD-like"/>
</dbReference>
<feature type="active site" description="Nucleophile" evidence="2">
    <location>
        <position position="13"/>
    </location>
</feature>
<feature type="domain" description="DSBA-like thioredoxin" evidence="3">
    <location>
        <begin position="4"/>
        <end position="196"/>
    </location>
</feature>
<protein>
    <recommendedName>
        <fullName evidence="1">2-hydroxychromene-2-carboxylate isomerase</fullName>
        <ecNumber evidence="1">5.99.1.4</ecNumber>
    </recommendedName>
</protein>
<dbReference type="PIRSF" id="PIRSF006386">
    <property type="entry name" value="HCCAis_GSTk"/>
    <property type="match status" value="1"/>
</dbReference>
<comment type="catalytic activity">
    <reaction evidence="1">
        <text>2-hydroxychromene-2-carboxylate = (3E)-4-(2-hydroxyphenyl)-2-oxobut-3-enoate</text>
        <dbReference type="Rhea" id="RHEA:27401"/>
        <dbReference type="ChEBI" id="CHEBI:59350"/>
        <dbReference type="ChEBI" id="CHEBI:59353"/>
        <dbReference type="EC" id="5.99.1.4"/>
    </reaction>
</comment>
<dbReference type="Pfam" id="PF01323">
    <property type="entry name" value="DSBA"/>
    <property type="match status" value="1"/>
</dbReference>
<keyword evidence="5" id="KW-1185">Reference proteome</keyword>
<dbReference type="InterPro" id="IPR051924">
    <property type="entry name" value="GST_Kappa/NadH"/>
</dbReference>
<dbReference type="RefSeq" id="WP_257766955.1">
    <property type="nucleotide sequence ID" value="NZ_CP102480.1"/>
</dbReference>
<evidence type="ECO:0000256" key="2">
    <source>
        <dbReference type="PIRSR" id="PIRSR006386-1"/>
    </source>
</evidence>
<dbReference type="GO" id="GO:0004364">
    <property type="term" value="F:glutathione transferase activity"/>
    <property type="evidence" value="ECO:0007669"/>
    <property type="project" value="TreeGrafter"/>
</dbReference>
<evidence type="ECO:0000313" key="5">
    <source>
        <dbReference type="Proteomes" id="UP001060336"/>
    </source>
</evidence>
<dbReference type="GO" id="GO:0018845">
    <property type="term" value="F:2-hydroxychromene-2-carboxylate isomerase activity"/>
    <property type="evidence" value="ECO:0007669"/>
    <property type="project" value="UniProtKB-UniRule"/>
</dbReference>
<dbReference type="PANTHER" id="PTHR42943:SF13">
    <property type="entry name" value="GLUTATHIONE S-TRANSFERASE KAPPA-RELATED"/>
    <property type="match status" value="1"/>
</dbReference>
<dbReference type="Gene3D" id="3.40.30.10">
    <property type="entry name" value="Glutaredoxin"/>
    <property type="match status" value="1"/>
</dbReference>
<dbReference type="GO" id="GO:1901170">
    <property type="term" value="P:naphthalene catabolic process"/>
    <property type="evidence" value="ECO:0007669"/>
    <property type="project" value="InterPro"/>
</dbReference>
<gene>
    <name evidence="4" type="ORF">NUH88_13605</name>
</gene>
<dbReference type="InterPro" id="IPR036249">
    <property type="entry name" value="Thioredoxin-like_sf"/>
</dbReference>
<organism evidence="4 5">
    <name type="scientific">Nisaea acidiphila</name>
    <dbReference type="NCBI Taxonomy" id="1862145"/>
    <lineage>
        <taxon>Bacteria</taxon>
        <taxon>Pseudomonadati</taxon>
        <taxon>Pseudomonadota</taxon>
        <taxon>Alphaproteobacteria</taxon>
        <taxon>Rhodospirillales</taxon>
        <taxon>Thalassobaculaceae</taxon>
        <taxon>Nisaea</taxon>
    </lineage>
</organism>
<name>A0A9J7ALV0_9PROT</name>